<keyword evidence="1" id="KW-0472">Membrane</keyword>
<protein>
    <submittedName>
        <fullName evidence="2">PIR protein</fullName>
    </submittedName>
</protein>
<reference evidence="2 3" key="1">
    <citation type="submission" date="2016-06" db="EMBL/GenBank/DDBJ databases">
        <authorList>
            <consortium name="Pathogen Informatics"/>
        </authorList>
    </citation>
    <scope>NUCLEOTIDE SEQUENCE [LARGE SCALE GENOMIC DNA]</scope>
</reference>
<keyword evidence="3" id="KW-1185">Reference proteome</keyword>
<dbReference type="Pfam" id="PF05795">
    <property type="entry name" value="Plasmodium_Vir"/>
    <property type="match status" value="1"/>
</dbReference>
<dbReference type="Proteomes" id="UP000219813">
    <property type="component" value="Unassembled WGS sequence"/>
</dbReference>
<gene>
    <name evidence="2" type="primary">PmUG01_00053000</name>
    <name evidence="2" type="ORF">PMUG01_00053000</name>
</gene>
<dbReference type="EMBL" id="FLRL01000019">
    <property type="protein sequence ID" value="SBT85708.1"/>
    <property type="molecule type" value="Genomic_DNA"/>
</dbReference>
<dbReference type="InterPro" id="IPR008780">
    <property type="entry name" value="Plasmodium_Vir"/>
</dbReference>
<evidence type="ECO:0000313" key="2">
    <source>
        <dbReference type="EMBL" id="SBT85708.1"/>
    </source>
</evidence>
<keyword evidence="1" id="KW-0812">Transmembrane</keyword>
<feature type="transmembrane region" description="Helical" evidence="1">
    <location>
        <begin position="373"/>
        <end position="396"/>
    </location>
</feature>
<keyword evidence="1" id="KW-1133">Transmembrane helix</keyword>
<evidence type="ECO:0000256" key="1">
    <source>
        <dbReference type="SAM" id="Phobius"/>
    </source>
</evidence>
<evidence type="ECO:0000313" key="3">
    <source>
        <dbReference type="Proteomes" id="UP000219813"/>
    </source>
</evidence>
<dbReference type="KEGG" id="pmal:PMUG01_00053000"/>
<dbReference type="AlphaFoldDB" id="A0A1D3JHM3"/>
<dbReference type="RefSeq" id="XP_028859058.1">
    <property type="nucleotide sequence ID" value="XM_029004333.1"/>
</dbReference>
<organism evidence="2 3">
    <name type="scientific">Plasmodium malariae</name>
    <dbReference type="NCBI Taxonomy" id="5858"/>
    <lineage>
        <taxon>Eukaryota</taxon>
        <taxon>Sar</taxon>
        <taxon>Alveolata</taxon>
        <taxon>Apicomplexa</taxon>
        <taxon>Aconoidasida</taxon>
        <taxon>Haemosporida</taxon>
        <taxon>Plasmodiidae</taxon>
        <taxon>Plasmodium</taxon>
        <taxon>Plasmodium (Plasmodium)</taxon>
    </lineage>
</organism>
<dbReference type="GeneID" id="39865993"/>
<dbReference type="VEuPathDB" id="PlasmoDB:PmUG01_00053000"/>
<proteinExistence type="predicted"/>
<dbReference type="OrthoDB" id="387669at2759"/>
<name>A0A1D3JHM3_PLAMA</name>
<accession>A0A1D3JHM3</accession>
<sequence length="449" mass="52407">MSQDKILEGSFSYNIYKELDNDVEENNYDVYCTAFNNDEDNTEKKHYNLCKKILRNTHILSRYVNTNNFTTLCSHYRYWTYYNIKKILGDDTNNDKAKPIINKFKQVRDNIRKISNALYCQYEFNDDIIKKLNDMKEEKYLYDYFQNYDSIKTSDTCKVVTLDKYENYLKYIITLYNERKGEDACCYGSFLIDCEDYFKCDDEFDPNILFSLTNITGSIYYFKCTDFDEDKISDKTKEGGKLNCHIFLTSDKSHFMPLSPSLQAPSTFGPFTTYGQRGTSVSAELQRNNLVSSGISGHEDQSSSSESSDVNYKSSCKDAARKNPLLARDASENCREPDVRATETVGVKLNLYAPGRRIRIKLNSDSNTFKNNFFRVGIAFTLIAGIISTIFLYYKFTPFGRCFHKKVSRKKIIDDYYDDPYMRKFMIRAPKSDKRRTGNTGLQFSYYSR</sequence>